<evidence type="ECO:0000313" key="9">
    <source>
        <dbReference type="Proteomes" id="UP000032668"/>
    </source>
</evidence>
<dbReference type="InterPro" id="IPR003834">
    <property type="entry name" value="Cyt_c_assmbl_TM_dom"/>
</dbReference>
<feature type="transmembrane region" description="Helical" evidence="6">
    <location>
        <begin position="159"/>
        <end position="180"/>
    </location>
</feature>
<evidence type="ECO:0000259" key="7">
    <source>
        <dbReference type="Pfam" id="PF02683"/>
    </source>
</evidence>
<protein>
    <submittedName>
        <fullName evidence="8">Cytochrome c biogenesis protein</fullName>
    </submittedName>
</protein>
<feature type="transmembrane region" description="Helical" evidence="6">
    <location>
        <begin position="225"/>
        <end position="243"/>
    </location>
</feature>
<feature type="domain" description="Cytochrome C biogenesis protein transmembrane" evidence="7">
    <location>
        <begin position="12"/>
        <end position="215"/>
    </location>
</feature>
<reference evidence="8 9" key="1">
    <citation type="submission" date="2012-11" db="EMBL/GenBank/DDBJ databases">
        <title>Whole genome sequence of Acidocella aminolytica 101 = DSM 11237.</title>
        <authorList>
            <person name="Azuma Y."/>
            <person name="Higashiura N."/>
            <person name="Hirakawa H."/>
            <person name="Matsushita K."/>
        </authorList>
    </citation>
    <scope>NUCLEOTIDE SEQUENCE [LARGE SCALE GENOMIC DNA]</scope>
    <source>
        <strain evidence="9">101 / DSM 11237</strain>
    </source>
</reference>
<dbReference type="EMBL" id="BANC01000056">
    <property type="protein sequence ID" value="GAN80754.1"/>
    <property type="molecule type" value="Genomic_DNA"/>
</dbReference>
<evidence type="ECO:0000256" key="3">
    <source>
        <dbReference type="ARBA" id="ARBA00022748"/>
    </source>
</evidence>
<evidence type="ECO:0000313" key="8">
    <source>
        <dbReference type="EMBL" id="GAN80754.1"/>
    </source>
</evidence>
<keyword evidence="2 6" id="KW-0812">Transmembrane</keyword>
<keyword evidence="4 6" id="KW-1133">Transmembrane helix</keyword>
<evidence type="ECO:0000256" key="1">
    <source>
        <dbReference type="ARBA" id="ARBA00004141"/>
    </source>
</evidence>
<dbReference type="GO" id="GO:0016020">
    <property type="term" value="C:membrane"/>
    <property type="evidence" value="ECO:0007669"/>
    <property type="project" value="UniProtKB-SubCell"/>
</dbReference>
<dbReference type="RefSeq" id="WP_048879153.1">
    <property type="nucleotide sequence ID" value="NZ_BANC01000056.1"/>
</dbReference>
<dbReference type="SUPFAM" id="SSF52833">
    <property type="entry name" value="Thioredoxin-like"/>
    <property type="match status" value="1"/>
</dbReference>
<feature type="transmembrane region" description="Helical" evidence="6">
    <location>
        <begin position="201"/>
        <end position="219"/>
    </location>
</feature>
<dbReference type="STRING" id="1120923.SAMN02746095_03917"/>
<evidence type="ECO:0000256" key="6">
    <source>
        <dbReference type="SAM" id="Phobius"/>
    </source>
</evidence>
<keyword evidence="9" id="KW-1185">Reference proteome</keyword>
<feature type="transmembrane region" description="Helical" evidence="6">
    <location>
        <begin position="87"/>
        <end position="107"/>
    </location>
</feature>
<sequence>MPASALGLPSELALAFLAGVLLNLTPCVLPVIPLKIRTIIHHAGASPRQRVEAAVAFLAGTLLFFLAIGGAGALLHWTWGVLFQSPAIIAFLIAMMAGFAAMIFFDIDMPVPAFAYRMGGGRHMEPLISGVLAAILSTPCTGPFLGGVLAFALTQAPAVLVAVFLTIGLGLALPYVVILLHPSLLDRLPKAGEWSRRLRQALAFLLLASAVFFAGSLLSTHVTLWLWRAWAVGLAVWAGVAIVQRGTLTVRIVAISAAALGLSTAFAGGLLMLPHGGPLHWRPFTEAQLVAARRAHRPVLVEFTAAWCINCKILEKTVYVAPAVVRAAQRENLVALRVDLTRPNPAMERLLVKDGGAGLPFAEVRDPEGHMTEIFRGLFSPAALVAAIDRSASHLDMTG</sequence>
<comment type="caution">
    <text evidence="8">The sequence shown here is derived from an EMBL/GenBank/DDBJ whole genome shotgun (WGS) entry which is preliminary data.</text>
</comment>
<gene>
    <name evidence="8" type="ORF">Aam_057_002</name>
</gene>
<organism evidence="8 9">
    <name type="scientific">Acidocella aminolytica 101 = DSM 11237</name>
    <dbReference type="NCBI Taxonomy" id="1120923"/>
    <lineage>
        <taxon>Bacteria</taxon>
        <taxon>Pseudomonadati</taxon>
        <taxon>Pseudomonadota</taxon>
        <taxon>Alphaproteobacteria</taxon>
        <taxon>Acetobacterales</taxon>
        <taxon>Acidocellaceae</taxon>
        <taxon>Acidocella</taxon>
    </lineage>
</organism>
<evidence type="ECO:0000256" key="4">
    <source>
        <dbReference type="ARBA" id="ARBA00022989"/>
    </source>
</evidence>
<feature type="transmembrane region" description="Helical" evidence="6">
    <location>
        <begin position="250"/>
        <end position="273"/>
    </location>
</feature>
<comment type="subcellular location">
    <subcellularLocation>
        <location evidence="1">Membrane</location>
        <topology evidence="1">Multi-pass membrane protein</topology>
    </subcellularLocation>
</comment>
<dbReference type="Gene3D" id="3.40.30.10">
    <property type="entry name" value="Glutaredoxin"/>
    <property type="match status" value="1"/>
</dbReference>
<dbReference type="Pfam" id="PF13899">
    <property type="entry name" value="Thioredoxin_7"/>
    <property type="match status" value="1"/>
</dbReference>
<feature type="transmembrane region" description="Helical" evidence="6">
    <location>
        <begin position="53"/>
        <end position="75"/>
    </location>
</feature>
<dbReference type="GO" id="GO:0017004">
    <property type="term" value="P:cytochrome complex assembly"/>
    <property type="evidence" value="ECO:0007669"/>
    <property type="project" value="UniProtKB-KW"/>
</dbReference>
<dbReference type="PANTHER" id="PTHR32234:SF0">
    <property type="entry name" value="THIOL:DISULFIDE INTERCHANGE PROTEIN DSBD"/>
    <property type="match status" value="1"/>
</dbReference>
<accession>A0A0D6PIV8</accession>
<dbReference type="Pfam" id="PF02683">
    <property type="entry name" value="DsbD_TM"/>
    <property type="match status" value="1"/>
</dbReference>
<keyword evidence="3" id="KW-0201">Cytochrome c-type biogenesis</keyword>
<dbReference type="GO" id="GO:0045454">
    <property type="term" value="P:cell redox homeostasis"/>
    <property type="evidence" value="ECO:0007669"/>
    <property type="project" value="TreeGrafter"/>
</dbReference>
<dbReference type="PANTHER" id="PTHR32234">
    <property type="entry name" value="THIOL:DISULFIDE INTERCHANGE PROTEIN DSBD"/>
    <property type="match status" value="1"/>
</dbReference>
<dbReference type="AlphaFoldDB" id="A0A0D6PIV8"/>
<keyword evidence="5 6" id="KW-0472">Membrane</keyword>
<dbReference type="InterPro" id="IPR036249">
    <property type="entry name" value="Thioredoxin-like_sf"/>
</dbReference>
<name>A0A0D6PIV8_9PROT</name>
<evidence type="ECO:0000256" key="2">
    <source>
        <dbReference type="ARBA" id="ARBA00022692"/>
    </source>
</evidence>
<dbReference type="OrthoDB" id="9811036at2"/>
<proteinExistence type="predicted"/>
<dbReference type="GO" id="GO:0015035">
    <property type="term" value="F:protein-disulfide reductase activity"/>
    <property type="evidence" value="ECO:0007669"/>
    <property type="project" value="TreeGrafter"/>
</dbReference>
<evidence type="ECO:0000256" key="5">
    <source>
        <dbReference type="ARBA" id="ARBA00023136"/>
    </source>
</evidence>
<feature type="transmembrane region" description="Helical" evidence="6">
    <location>
        <begin position="127"/>
        <end position="153"/>
    </location>
</feature>
<feature type="transmembrane region" description="Helical" evidence="6">
    <location>
        <begin position="12"/>
        <end position="32"/>
    </location>
</feature>
<dbReference type="Proteomes" id="UP000032668">
    <property type="component" value="Unassembled WGS sequence"/>
</dbReference>